<proteinExistence type="predicted"/>
<name>A0A1F5WSS0_9BACT</name>
<dbReference type="AlphaFoldDB" id="A0A1F5WSS0"/>
<feature type="transmembrane region" description="Helical" evidence="1">
    <location>
        <begin position="6"/>
        <end position="27"/>
    </location>
</feature>
<dbReference type="SUPFAM" id="SSF54523">
    <property type="entry name" value="Pili subunits"/>
    <property type="match status" value="1"/>
</dbReference>
<evidence type="ECO:0000313" key="3">
    <source>
        <dbReference type="Proteomes" id="UP000177723"/>
    </source>
</evidence>
<evidence type="ECO:0000313" key="2">
    <source>
        <dbReference type="EMBL" id="OGF78361.1"/>
    </source>
</evidence>
<dbReference type="Proteomes" id="UP000177723">
    <property type="component" value="Unassembled WGS sequence"/>
</dbReference>
<reference evidence="2 3" key="1">
    <citation type="journal article" date="2016" name="Nat. Commun.">
        <title>Thousands of microbial genomes shed light on interconnected biogeochemical processes in an aquifer system.</title>
        <authorList>
            <person name="Anantharaman K."/>
            <person name="Brown C.T."/>
            <person name="Hug L.A."/>
            <person name="Sharon I."/>
            <person name="Castelle C.J."/>
            <person name="Probst A.J."/>
            <person name="Thomas B.C."/>
            <person name="Singh A."/>
            <person name="Wilkins M.J."/>
            <person name="Karaoz U."/>
            <person name="Brodie E.L."/>
            <person name="Williams K.H."/>
            <person name="Hubbard S.S."/>
            <person name="Banfield J.F."/>
        </authorList>
    </citation>
    <scope>NUCLEOTIDE SEQUENCE [LARGE SCALE GENOMIC DNA]</scope>
</reference>
<organism evidence="2 3">
    <name type="scientific">Candidatus Giovannonibacteria bacterium RIFCSPHIGHO2_12_FULL_43_15</name>
    <dbReference type="NCBI Taxonomy" id="1798341"/>
    <lineage>
        <taxon>Bacteria</taxon>
        <taxon>Candidatus Giovannoniibacteriota</taxon>
    </lineage>
</organism>
<comment type="caution">
    <text evidence="2">The sequence shown here is derived from an EMBL/GenBank/DDBJ whole genome shotgun (WGS) entry which is preliminary data.</text>
</comment>
<keyword evidence="1" id="KW-0812">Transmembrane</keyword>
<dbReference type="InterPro" id="IPR045584">
    <property type="entry name" value="Pilin-like"/>
</dbReference>
<dbReference type="Gene3D" id="3.30.700.10">
    <property type="entry name" value="Glycoprotein, Type 4 Pilin"/>
    <property type="match status" value="1"/>
</dbReference>
<dbReference type="EMBL" id="MFHT01000001">
    <property type="protein sequence ID" value="OGF78361.1"/>
    <property type="molecule type" value="Genomic_DNA"/>
</dbReference>
<evidence type="ECO:0000256" key="1">
    <source>
        <dbReference type="SAM" id="Phobius"/>
    </source>
</evidence>
<sequence length="140" mass="14966">MIEIIVVLSIIGMIAAFGIIAGIDTFARYNFRSQTDTAVALLQKARSEAINNIGGKKHGVYFADTNNLILFRTTTDYAGREAGYDLKIDKSKAVTYTNACGGDQVVFIQLSGQTSACGVTLIEGSKSITITINSEGGINY</sequence>
<keyword evidence="1" id="KW-1133">Transmembrane helix</keyword>
<accession>A0A1F5WSS0</accession>
<gene>
    <name evidence="2" type="ORF">A3F23_01980</name>
</gene>
<evidence type="ECO:0008006" key="4">
    <source>
        <dbReference type="Google" id="ProtNLM"/>
    </source>
</evidence>
<protein>
    <recommendedName>
        <fullName evidence="4">General secretion pathway GspH domain-containing protein</fullName>
    </recommendedName>
</protein>
<keyword evidence="1" id="KW-0472">Membrane</keyword>